<keyword evidence="3" id="KW-1185">Reference proteome</keyword>
<sequence length="39" mass="4597">MLLISRVEHQLLLAQIKTLQQQVADKERLIQLLERQATQ</sequence>
<proteinExistence type="predicted"/>
<feature type="coiled-coil region" evidence="1">
    <location>
        <begin position="9"/>
        <end position="36"/>
    </location>
</feature>
<dbReference type="Proteomes" id="UP000192266">
    <property type="component" value="Unassembled WGS sequence"/>
</dbReference>
<gene>
    <name evidence="2" type="ORF">SAMN00120144_4202</name>
</gene>
<dbReference type="AlphaFoldDB" id="A0A1W1UIB3"/>
<evidence type="ECO:0000256" key="1">
    <source>
        <dbReference type="SAM" id="Coils"/>
    </source>
</evidence>
<name>A0A1W1UIB3_9BACT</name>
<keyword evidence="1" id="KW-0175">Coiled coil</keyword>
<evidence type="ECO:0000313" key="3">
    <source>
        <dbReference type="Proteomes" id="UP000192266"/>
    </source>
</evidence>
<reference evidence="2 3" key="1">
    <citation type="submission" date="2017-04" db="EMBL/GenBank/DDBJ databases">
        <authorList>
            <person name="Afonso C.L."/>
            <person name="Miller P.J."/>
            <person name="Scott M.A."/>
            <person name="Spackman E."/>
            <person name="Goraichik I."/>
            <person name="Dimitrov K.M."/>
            <person name="Suarez D.L."/>
            <person name="Swayne D.E."/>
        </authorList>
    </citation>
    <scope>NUCLEOTIDE SEQUENCE [LARGE SCALE GENOMIC DNA]</scope>
    <source>
        <strain evidence="2 3">DSM 11622</strain>
    </source>
</reference>
<dbReference type="EMBL" id="FWWW01000025">
    <property type="protein sequence ID" value="SMB80836.1"/>
    <property type="molecule type" value="Genomic_DNA"/>
</dbReference>
<accession>A0A1W1UIB3</accession>
<evidence type="ECO:0000313" key="2">
    <source>
        <dbReference type="EMBL" id="SMB80836.1"/>
    </source>
</evidence>
<organism evidence="2 3">
    <name type="scientific">Hymenobacter roseosalivarius DSM 11622</name>
    <dbReference type="NCBI Taxonomy" id="645990"/>
    <lineage>
        <taxon>Bacteria</taxon>
        <taxon>Pseudomonadati</taxon>
        <taxon>Bacteroidota</taxon>
        <taxon>Cytophagia</taxon>
        <taxon>Cytophagales</taxon>
        <taxon>Hymenobacteraceae</taxon>
        <taxon>Hymenobacter</taxon>
    </lineage>
</organism>
<protein>
    <submittedName>
        <fullName evidence="2">Uncharacterized protein</fullName>
    </submittedName>
</protein>